<evidence type="ECO:0000256" key="2">
    <source>
        <dbReference type="ARBA" id="ARBA00010158"/>
    </source>
</evidence>
<keyword evidence="3" id="KW-0964">Secreted</keyword>
<feature type="domain" description="VIT" evidence="10">
    <location>
        <begin position="527"/>
        <end position="656"/>
    </location>
</feature>
<dbReference type="InterPro" id="IPR013694">
    <property type="entry name" value="VIT"/>
</dbReference>
<evidence type="ECO:0000256" key="4">
    <source>
        <dbReference type="ARBA" id="ARBA00022690"/>
    </source>
</evidence>
<organism evidence="11 12">
    <name type="scientific">Acanthaster planci</name>
    <name type="common">Crown-of-thorns starfish</name>
    <dbReference type="NCBI Taxonomy" id="133434"/>
    <lineage>
        <taxon>Eukaryota</taxon>
        <taxon>Metazoa</taxon>
        <taxon>Echinodermata</taxon>
        <taxon>Eleutherozoa</taxon>
        <taxon>Asterozoa</taxon>
        <taxon>Asteroidea</taxon>
        <taxon>Valvatacea</taxon>
        <taxon>Valvatida</taxon>
        <taxon>Acanthasteridae</taxon>
        <taxon>Acanthaster</taxon>
    </lineage>
</organism>
<dbReference type="RefSeq" id="XP_022107830.1">
    <property type="nucleotide sequence ID" value="XM_022252138.1"/>
</dbReference>
<keyword evidence="7" id="KW-0325">Glycoprotein</keyword>
<evidence type="ECO:0000256" key="7">
    <source>
        <dbReference type="ARBA" id="ARBA00023180"/>
    </source>
</evidence>
<dbReference type="InterPro" id="IPR036465">
    <property type="entry name" value="vWFA_dom_sf"/>
</dbReference>
<dbReference type="InterPro" id="IPR002035">
    <property type="entry name" value="VWF_A"/>
</dbReference>
<evidence type="ECO:0000313" key="11">
    <source>
        <dbReference type="Proteomes" id="UP000694845"/>
    </source>
</evidence>
<evidence type="ECO:0000256" key="1">
    <source>
        <dbReference type="ARBA" id="ARBA00004613"/>
    </source>
</evidence>
<reference evidence="12" key="1">
    <citation type="submission" date="2025-08" db="UniProtKB">
        <authorList>
            <consortium name="RefSeq"/>
        </authorList>
    </citation>
    <scope>IDENTIFICATION</scope>
</reference>
<dbReference type="Gene3D" id="3.40.50.410">
    <property type="entry name" value="von Willebrand factor, type A domain"/>
    <property type="match status" value="3"/>
</dbReference>
<evidence type="ECO:0000259" key="9">
    <source>
        <dbReference type="PROSITE" id="PS50234"/>
    </source>
</evidence>
<dbReference type="PROSITE" id="PS51468">
    <property type="entry name" value="VIT"/>
    <property type="match status" value="2"/>
</dbReference>
<dbReference type="GO" id="GO:0030212">
    <property type="term" value="P:hyaluronan metabolic process"/>
    <property type="evidence" value="ECO:0007669"/>
    <property type="project" value="InterPro"/>
</dbReference>
<dbReference type="Pfam" id="PF08487">
    <property type="entry name" value="VIT"/>
    <property type="match status" value="2"/>
</dbReference>
<dbReference type="PANTHER" id="PTHR10338:SF108">
    <property type="entry name" value="INTER-ALPHA-TRYPSIN INHIBITOR HEAVY CHAIN H4-LIKE PROTEIN"/>
    <property type="match status" value="1"/>
</dbReference>
<comment type="subcellular location">
    <subcellularLocation>
        <location evidence="1">Secreted</location>
    </subcellularLocation>
</comment>
<feature type="compositionally biased region" description="Polar residues" evidence="8">
    <location>
        <begin position="1941"/>
        <end position="1954"/>
    </location>
</feature>
<protein>
    <submittedName>
        <fullName evidence="12">Uncharacterized protein LOC110988530</fullName>
    </submittedName>
</protein>
<dbReference type="Pfam" id="PF06668">
    <property type="entry name" value="ITI_HC_C"/>
    <property type="match status" value="1"/>
</dbReference>
<evidence type="ECO:0000256" key="6">
    <source>
        <dbReference type="ARBA" id="ARBA00022900"/>
    </source>
</evidence>
<keyword evidence="4" id="KW-0646">Protease inhibitor</keyword>
<feature type="domain" description="VWFA" evidence="9">
    <location>
        <begin position="162"/>
        <end position="348"/>
    </location>
</feature>
<keyword evidence="6" id="KW-0722">Serine protease inhibitor</keyword>
<dbReference type="OMA" id="RICTYEP"/>
<keyword evidence="11" id="KW-1185">Reference proteome</keyword>
<feature type="region of interest" description="Disordered" evidence="8">
    <location>
        <begin position="1941"/>
        <end position="1964"/>
    </location>
</feature>
<evidence type="ECO:0000256" key="3">
    <source>
        <dbReference type="ARBA" id="ARBA00022525"/>
    </source>
</evidence>
<dbReference type="GeneID" id="110988530"/>
<dbReference type="InterPro" id="IPR050934">
    <property type="entry name" value="ITIH"/>
</dbReference>
<dbReference type="SMART" id="SM00327">
    <property type="entry name" value="VWA"/>
    <property type="match status" value="3"/>
</dbReference>
<dbReference type="SUPFAM" id="SSF53300">
    <property type="entry name" value="vWA-like"/>
    <property type="match status" value="3"/>
</dbReference>
<feature type="domain" description="VIT" evidence="10">
    <location>
        <begin position="1144"/>
        <end position="1273"/>
    </location>
</feature>
<dbReference type="OrthoDB" id="299997at2759"/>
<dbReference type="InterPro" id="IPR010600">
    <property type="entry name" value="ITI_HC_C"/>
</dbReference>
<dbReference type="PANTHER" id="PTHR10338">
    <property type="entry name" value="INTER-ALPHA-TRYPSIN INHIBITOR HEAVY CHAIN FAMILY MEMBER"/>
    <property type="match status" value="1"/>
</dbReference>
<dbReference type="SMART" id="SM00609">
    <property type="entry name" value="VIT"/>
    <property type="match status" value="2"/>
</dbReference>
<comment type="similarity">
    <text evidence="2">Belongs to the ITIH family.</text>
</comment>
<accession>A0A8B7ZSJ5</accession>
<keyword evidence="5" id="KW-0732">Signal</keyword>
<dbReference type="PROSITE" id="PS50234">
    <property type="entry name" value="VWFA"/>
    <property type="match status" value="3"/>
</dbReference>
<dbReference type="KEGG" id="aplc:110988530"/>
<feature type="domain" description="VWFA" evidence="9">
    <location>
        <begin position="1400"/>
        <end position="1583"/>
    </location>
</feature>
<dbReference type="GO" id="GO:0004867">
    <property type="term" value="F:serine-type endopeptidase inhibitor activity"/>
    <property type="evidence" value="ECO:0007669"/>
    <property type="project" value="UniProtKB-KW"/>
</dbReference>
<sequence>MVSVSVAPRDTISVMLNYQELLERVQGWYTQKISLNPQQIVRDFSIKAHITEPQGITKVESGILLTAGGGSGVSGGILSGTSSYTSLDDYIRRIGQTRVILEFLPTSQQQQTIASGSSSGINGDFIIRYDIQHDFGVGQVQTSNDVFVHHFSPGGLGPIRKSVAFVIDVSASMFGRKLNQTKEALLVILDQMRSDDRFNIITFSDEVYYWREDQMVSASAWNINLAKDHVRSLTDLKGTNLNDAMIEGLNELRLAGAMEPVSADNPGVCILFVLTDGVPSRGVTDLRTIERNVRQSNQGRCSVVTLGFGTEVKFDFLARLALENSGVARKIFQNSAVSRQLIGVYDEVATPLLVNVAIEYLGNIVDRESLTRTFFQNYFDGSEFAISGRLADLLASNLPIRVTAISSTGERTIEEYVPITNRDYFANSAYVPPESAERTAAFITLAQLFNQYTVSDDPDEQRRIIDRTLELSEKYNLLTPLMSMTFVDTPPTTGGNRRGGTAAVPLSLQWGIRGTAYEEPSQGRTYGIGGRICTYEPDIVFDLKRLHINSFITDRYARTTLNGAVTNRATDRQDVPFTLHIPPGAFISGFSLTIDGRTYTGRVGDIRSTEWQRLFPSSGQQIALVTRRDSTKDTFTMQVLGVAPQSTVTFELTYDELLERRRGLFQHRINLWPGQVVDDFQVDIYVTEPQGIGDISLKYDPRTSEGQEQTLQVRRSSDYRAHMRYAPSADEQVTYSPDGLAGDVVLEYDVIHTRDGSYTEVQDGYFVHFFSPISYQHAAKHVVFVIDISTSMVGTKLRQVKEALKIILDDLGPRDRFNILVFSDGVQYWRRNALVPATRRNIDAAKRFVDDLIVQGETNLAEAILQADALLDLQSEFLAEDENILSMMYVLSDGQPTIGITDREELISTVNAAINGEHALFCLGFGRNVSFDLLVQLGLQNRGNARRIHETADASEQLQSFYFEVSRPVIFNVEMDYEPGVLNPEDLSVQSFPFYFEGSELSVAGKFFENPSSNILEGNVRGTTATGQPYRRDSRHDIRITAPELRSENTVPDVVQRIWAMKTFQDLINQFAITKDPVTRRALADRIASLAVRYNFVTPLTPMSLSRRDQPTGNVPPPSVIHTGTTMDILRSLLEDLPVKPLVTGDPFNVATESSDYIDTKSLTINSQIVLRFATTTVSSTMENTGTNAGWAVFKQKVPLQAFITDFTLVVDGKTFHGVTDQKSRNVTLQSGNLELSLGGGFISELDPESKVFLVSVKVEPGALAEFSLTYQMLLPRRRGMFKHVVGLFPGQVVDDLRVDVNIIEPQGVNIADAYVTDRSLGDSLARLPQLMTRLSNSNWRVRYQPTRQQQQLLSSDGIMGDFTVEYDVIHNNDAGDIQVLNDYFVQFFSPSGLSVLRKHVIFVIDISSSMEGVKLAQVKAALKTILDEISPGDKFNILPFSNQVEFLDRYRMVEASEANLEYTKSYVDKLQVFDATNLNDAILEGVNMLRREGEKVRGEKVISMLVVLTDGEPTFGEVDKGEIERNVEDAINGDYSLFCIAFGEDADFAFLNRLALNNYGVARRVPERADASILLQGFYDEVATPLLYDLQFYYSEGVVPNTLSNRFFANYFNGSEIVIVGKLDENRLANHVLRSFMYGKTADSEVSLAADSNTVVPARVLLDRSIPPDLIERIWAYVMIESLERRRDTLKSPNPVIQFIQQDITDTSLRYAFLNPYTRMTVSERRPGTPGGGGTVGLSVWERQLPVDVRDSLSKALTVVPDVVPIPNGGTGSFRVHVSLCFDINGGAGDVISLVKDRVKGVYINGKLITNLVQESGVQKQETYIGEIGAVFTGQRRGSARYTVKVRFTPARIVVNANHTMLWDAKSTLRLGEVGVKVDRRAATVSLRKDVEFTVARYTANRDRPGFLGFYLNGGAELSTGAKGLIGQFRRSDSQISITHNRPVSADSQSCSGQAEPATGGQPVFSEAGKKKVHCWVAAQIEAEEGFIEGQYGQYLTSDVFGAF</sequence>
<dbReference type="Proteomes" id="UP000694845">
    <property type="component" value="Unplaced"/>
</dbReference>
<evidence type="ECO:0000313" key="12">
    <source>
        <dbReference type="RefSeq" id="XP_022107830.1"/>
    </source>
</evidence>
<dbReference type="GO" id="GO:0005576">
    <property type="term" value="C:extracellular region"/>
    <property type="evidence" value="ECO:0007669"/>
    <property type="project" value="UniProtKB-SubCell"/>
</dbReference>
<evidence type="ECO:0000256" key="8">
    <source>
        <dbReference type="SAM" id="MobiDB-lite"/>
    </source>
</evidence>
<name>A0A8B7ZSJ5_ACAPL</name>
<dbReference type="Pfam" id="PF00092">
    <property type="entry name" value="VWA"/>
    <property type="match status" value="3"/>
</dbReference>
<proteinExistence type="inferred from homology"/>
<feature type="domain" description="VWFA" evidence="9">
    <location>
        <begin position="781"/>
        <end position="965"/>
    </location>
</feature>
<evidence type="ECO:0000256" key="5">
    <source>
        <dbReference type="ARBA" id="ARBA00022729"/>
    </source>
</evidence>
<evidence type="ECO:0000259" key="10">
    <source>
        <dbReference type="PROSITE" id="PS51468"/>
    </source>
</evidence>
<gene>
    <name evidence="12" type="primary">LOC110988530</name>
</gene>